<name>A0AA87MN02_9LEPT</name>
<evidence type="ECO:0000313" key="2">
    <source>
        <dbReference type="Proteomes" id="UP000001343"/>
    </source>
</evidence>
<dbReference type="EMBL" id="AKWM02000058">
    <property type="protein sequence ID" value="EKR99187.1"/>
    <property type="molecule type" value="Genomic_DNA"/>
</dbReference>
<reference evidence="1 2" key="1">
    <citation type="journal article" date="2014" name="Int. J. Syst. Evol. Microbiol.">
        <title>Leptospira mayottensis sp. nov., a pathogenic species of the genus Leptospira isolated from humans.</title>
        <authorList>
            <person name="Bourhy P."/>
            <person name="Collet L."/>
            <person name="Brisse S."/>
            <person name="Picardeau M."/>
        </authorList>
    </citation>
    <scope>NUCLEOTIDE SEQUENCE [LARGE SCALE GENOMIC DNA]</scope>
    <source>
        <strain evidence="1 2">200901122</strain>
    </source>
</reference>
<organism evidence="1 2">
    <name type="scientific">Leptospira mayottensis 200901122</name>
    <dbReference type="NCBI Taxonomy" id="1193010"/>
    <lineage>
        <taxon>Bacteria</taxon>
        <taxon>Pseudomonadati</taxon>
        <taxon>Spirochaetota</taxon>
        <taxon>Spirochaetia</taxon>
        <taxon>Leptospirales</taxon>
        <taxon>Leptospiraceae</taxon>
        <taxon>Leptospira</taxon>
    </lineage>
</organism>
<sequence>MQECQKRIYDSIAFLKIELQKIMAEVIKLRVKCHACSYMIEGSAKYGAGHYVPEGVDFEFIAIGKIETPKGRRVKAEISAVCPNCGVKNKWII</sequence>
<dbReference type="AlphaFoldDB" id="A0AA87MN02"/>
<protein>
    <submittedName>
        <fullName evidence="1">Uncharacterized protein</fullName>
    </submittedName>
</protein>
<gene>
    <name evidence="1" type="ORF">LEP1GSC125_3677</name>
</gene>
<accession>A0AA87MN02</accession>
<comment type="caution">
    <text evidence="1">The sequence shown here is derived from an EMBL/GenBank/DDBJ whole genome shotgun (WGS) entry which is preliminary data.</text>
</comment>
<dbReference type="Proteomes" id="UP000001343">
    <property type="component" value="Unassembled WGS sequence"/>
</dbReference>
<proteinExistence type="predicted"/>
<evidence type="ECO:0000313" key="1">
    <source>
        <dbReference type="EMBL" id="EKR99187.1"/>
    </source>
</evidence>